<dbReference type="Proteomes" id="UP001302126">
    <property type="component" value="Unassembled WGS sequence"/>
</dbReference>
<evidence type="ECO:0000313" key="4">
    <source>
        <dbReference type="Proteomes" id="UP001302126"/>
    </source>
</evidence>
<dbReference type="Gene3D" id="3.40.50.1820">
    <property type="entry name" value="alpha/beta hydrolase"/>
    <property type="match status" value="1"/>
</dbReference>
<reference evidence="3" key="2">
    <citation type="submission" date="2023-05" db="EMBL/GenBank/DDBJ databases">
        <authorList>
            <consortium name="Lawrence Berkeley National Laboratory"/>
            <person name="Steindorff A."/>
            <person name="Hensen N."/>
            <person name="Bonometti L."/>
            <person name="Westerberg I."/>
            <person name="Brannstrom I.O."/>
            <person name="Guillou S."/>
            <person name="Cros-Aarteil S."/>
            <person name="Calhoun S."/>
            <person name="Haridas S."/>
            <person name="Kuo A."/>
            <person name="Mondo S."/>
            <person name="Pangilinan J."/>
            <person name="Riley R."/>
            <person name="Labutti K."/>
            <person name="Andreopoulos B."/>
            <person name="Lipzen A."/>
            <person name="Chen C."/>
            <person name="Yanf M."/>
            <person name="Daum C."/>
            <person name="Ng V."/>
            <person name="Clum A."/>
            <person name="Ohm R."/>
            <person name="Martin F."/>
            <person name="Silar P."/>
            <person name="Natvig D."/>
            <person name="Lalanne C."/>
            <person name="Gautier V."/>
            <person name="Ament-Velasquez S.L."/>
            <person name="Kruys A."/>
            <person name="Hutchinson M.I."/>
            <person name="Powell A.J."/>
            <person name="Barry K."/>
            <person name="Miller A.N."/>
            <person name="Grigoriev I.V."/>
            <person name="Debuchy R."/>
            <person name="Gladieux P."/>
            <person name="Thoren M.H."/>
            <person name="Johannesson H."/>
        </authorList>
    </citation>
    <scope>NUCLEOTIDE SEQUENCE</scope>
    <source>
        <strain evidence="3">PSN309</strain>
    </source>
</reference>
<dbReference type="InterPro" id="IPR029058">
    <property type="entry name" value="AB_hydrolase_fold"/>
</dbReference>
<protein>
    <submittedName>
        <fullName evidence="3">Alpha/Beta hydrolase protein</fullName>
    </submittedName>
</protein>
<dbReference type="PANTHER" id="PTHR40841:SF2">
    <property type="entry name" value="SIDEROPHORE-DEGRADING ESTERASE (EUROFUNG)"/>
    <property type="match status" value="1"/>
</dbReference>
<dbReference type="GO" id="GO:0016788">
    <property type="term" value="F:hydrolase activity, acting on ester bonds"/>
    <property type="evidence" value="ECO:0007669"/>
    <property type="project" value="TreeGrafter"/>
</dbReference>
<dbReference type="InterPro" id="IPR000801">
    <property type="entry name" value="Esterase-like"/>
</dbReference>
<organism evidence="3 4">
    <name type="scientific">Podospora australis</name>
    <dbReference type="NCBI Taxonomy" id="1536484"/>
    <lineage>
        <taxon>Eukaryota</taxon>
        <taxon>Fungi</taxon>
        <taxon>Dikarya</taxon>
        <taxon>Ascomycota</taxon>
        <taxon>Pezizomycotina</taxon>
        <taxon>Sordariomycetes</taxon>
        <taxon>Sordariomycetidae</taxon>
        <taxon>Sordariales</taxon>
        <taxon>Podosporaceae</taxon>
        <taxon>Podospora</taxon>
    </lineage>
</organism>
<accession>A0AAN7AGF2</accession>
<comment type="caution">
    <text evidence="3">The sequence shown here is derived from an EMBL/GenBank/DDBJ whole genome shotgun (WGS) entry which is preliminary data.</text>
</comment>
<dbReference type="InterPro" id="IPR052558">
    <property type="entry name" value="Siderophore_Hydrolase_D"/>
</dbReference>
<evidence type="ECO:0000313" key="3">
    <source>
        <dbReference type="EMBL" id="KAK4185709.1"/>
    </source>
</evidence>
<dbReference type="Pfam" id="PF00756">
    <property type="entry name" value="Esterase"/>
    <property type="match status" value="1"/>
</dbReference>
<reference evidence="3" key="1">
    <citation type="journal article" date="2023" name="Mol. Phylogenet. Evol.">
        <title>Genome-scale phylogeny and comparative genomics of the fungal order Sordariales.</title>
        <authorList>
            <person name="Hensen N."/>
            <person name="Bonometti L."/>
            <person name="Westerberg I."/>
            <person name="Brannstrom I.O."/>
            <person name="Guillou S."/>
            <person name="Cros-Aarteil S."/>
            <person name="Calhoun S."/>
            <person name="Haridas S."/>
            <person name="Kuo A."/>
            <person name="Mondo S."/>
            <person name="Pangilinan J."/>
            <person name="Riley R."/>
            <person name="LaButti K."/>
            <person name="Andreopoulos B."/>
            <person name="Lipzen A."/>
            <person name="Chen C."/>
            <person name="Yan M."/>
            <person name="Daum C."/>
            <person name="Ng V."/>
            <person name="Clum A."/>
            <person name="Steindorff A."/>
            <person name="Ohm R.A."/>
            <person name="Martin F."/>
            <person name="Silar P."/>
            <person name="Natvig D.O."/>
            <person name="Lalanne C."/>
            <person name="Gautier V."/>
            <person name="Ament-Velasquez S.L."/>
            <person name="Kruys A."/>
            <person name="Hutchinson M.I."/>
            <person name="Powell A.J."/>
            <person name="Barry K."/>
            <person name="Miller A.N."/>
            <person name="Grigoriev I.V."/>
            <person name="Debuchy R."/>
            <person name="Gladieux P."/>
            <person name="Hiltunen Thoren M."/>
            <person name="Johannesson H."/>
        </authorList>
    </citation>
    <scope>NUCLEOTIDE SEQUENCE</scope>
    <source>
        <strain evidence="3">PSN309</strain>
    </source>
</reference>
<dbReference type="EMBL" id="MU864442">
    <property type="protein sequence ID" value="KAK4185709.1"/>
    <property type="molecule type" value="Genomic_DNA"/>
</dbReference>
<proteinExistence type="inferred from homology"/>
<dbReference type="SUPFAM" id="SSF53474">
    <property type="entry name" value="alpha/beta-Hydrolases"/>
    <property type="match status" value="1"/>
</dbReference>
<keyword evidence="2 3" id="KW-0378">Hydrolase</keyword>
<sequence length="322" mass="35892">MSLNTSWSFTPFPPFPATILPNVAYWNATNQFNNLTYQIGVSWPFEWDSRNVTNKTALSMYVIDGNALGLTAAEAFKRRQPVSFNQPDSLVVSIGYPLSDSVYDLAQRAIDFRPPLPTPQMPPSGADDFIAFIDGSLRPWIKTSVFPNVKFGRDALFGHSFGGLFVTYALVSNPNLFDTYFVVSPALNWNNGSILDDVTARFGNGIDIPGSWCSSCPDGDQRAPWCLDRSKAINTTKPAVAISYGTLETFPVRTRTETEAEFQVRKAVWRSYDVGTYSHELFDRLEGSGRFRDVALKEYYGSDHSTLGASALNDGVDYFIDW</sequence>
<dbReference type="AlphaFoldDB" id="A0AAN7AGF2"/>
<evidence type="ECO:0000256" key="1">
    <source>
        <dbReference type="ARBA" id="ARBA00005622"/>
    </source>
</evidence>
<name>A0AAN7AGF2_9PEZI</name>
<comment type="similarity">
    <text evidence="1">Belongs to the esterase D family.</text>
</comment>
<evidence type="ECO:0000256" key="2">
    <source>
        <dbReference type="ARBA" id="ARBA00022801"/>
    </source>
</evidence>
<keyword evidence="4" id="KW-1185">Reference proteome</keyword>
<gene>
    <name evidence="3" type="ORF">QBC35DRAFT_476122</name>
</gene>
<dbReference type="PANTHER" id="PTHR40841">
    <property type="entry name" value="SIDEROPHORE TRIACETYLFUSARININE C ESTERASE"/>
    <property type="match status" value="1"/>
</dbReference>